<dbReference type="Gene3D" id="3.40.640.10">
    <property type="entry name" value="Type I PLP-dependent aspartate aminotransferase-like (Major domain)"/>
    <property type="match status" value="1"/>
</dbReference>
<dbReference type="SUPFAM" id="SSF53383">
    <property type="entry name" value="PLP-dependent transferases"/>
    <property type="match status" value="1"/>
</dbReference>
<dbReference type="Pfam" id="PF00155">
    <property type="entry name" value="Aminotran_1_2"/>
    <property type="match status" value="1"/>
</dbReference>
<sequence length="393" mass="44905">MKNKFLSKRYWNSISTPMGESNDLLKKFDDIIDFSLGDPDITTSEIIIRKAFEDAMNGHTHYTDSLGDPELRKEIRKFYLDKYDYNVKSDECMITTSGCHAMWLALEAILDDGDEVIIHDPYFTPYPQQIKLARGIPVHLETFEEEGFQVNPRRLENLITNRTKAIIINTPNNPSGTCFKKETLKAIAEIAIKYDLIIIADDIYTLFSYEEPFIPITTLEKMRERTITIGSFSKNYAMTGWRIGYLIAPSFIIQTAKDINENNVFASPSISQRAAIHALKNRDKIQPQIACEYKKRIFYAYDRICSIPNMSVLKPRGSIYLFVNIKDTGLSSKEIADKMLNEAHVLVLPGNAFGKCGEGYIRLAMTVNTEKMNEAFNRIEKMDIFSKSMVSAL</sequence>
<evidence type="ECO:0000256" key="3">
    <source>
        <dbReference type="ARBA" id="ARBA00022576"/>
    </source>
</evidence>
<dbReference type="InterPro" id="IPR015424">
    <property type="entry name" value="PyrdxlP-dep_Trfase"/>
</dbReference>
<dbReference type="PANTHER" id="PTHR46383">
    <property type="entry name" value="ASPARTATE AMINOTRANSFERASE"/>
    <property type="match status" value="1"/>
</dbReference>
<dbReference type="FunFam" id="3.40.640.10:FF:000033">
    <property type="entry name" value="Aspartate aminotransferase"/>
    <property type="match status" value="1"/>
</dbReference>
<dbReference type="CDD" id="cd00609">
    <property type="entry name" value="AAT_like"/>
    <property type="match status" value="1"/>
</dbReference>
<name>A0A3M0SNU4_9CLOT</name>
<dbReference type="EMBL" id="RFAQ01000033">
    <property type="protein sequence ID" value="RMD00016.1"/>
    <property type="molecule type" value="Genomic_DNA"/>
</dbReference>
<comment type="similarity">
    <text evidence="2 6">Belongs to the class-I pyridoxal-phosphate-dependent aminotransferase family.</text>
</comment>
<evidence type="ECO:0000256" key="6">
    <source>
        <dbReference type="RuleBase" id="RU000481"/>
    </source>
</evidence>
<comment type="cofactor">
    <cofactor evidence="1 6">
        <name>pyridoxal 5'-phosphate</name>
        <dbReference type="ChEBI" id="CHEBI:597326"/>
    </cofactor>
</comment>
<keyword evidence="3 6" id="KW-0032">Aminotransferase</keyword>
<evidence type="ECO:0000256" key="4">
    <source>
        <dbReference type="ARBA" id="ARBA00022679"/>
    </source>
</evidence>
<evidence type="ECO:0000256" key="1">
    <source>
        <dbReference type="ARBA" id="ARBA00001933"/>
    </source>
</evidence>
<accession>A0A3M0SNU4</accession>
<keyword evidence="5" id="KW-0663">Pyridoxal phosphate</keyword>
<dbReference type="Proteomes" id="UP000277999">
    <property type="component" value="Unassembled WGS sequence"/>
</dbReference>
<proteinExistence type="inferred from homology"/>
<evidence type="ECO:0000313" key="8">
    <source>
        <dbReference type="EMBL" id="RMD00016.1"/>
    </source>
</evidence>
<dbReference type="InterPro" id="IPR004839">
    <property type="entry name" value="Aminotransferase_I/II_large"/>
</dbReference>
<dbReference type="NCBIfam" id="NF004975">
    <property type="entry name" value="PRK06348.1"/>
    <property type="match status" value="1"/>
</dbReference>
<evidence type="ECO:0000259" key="7">
    <source>
        <dbReference type="Pfam" id="PF00155"/>
    </source>
</evidence>
<organism evidence="8 9">
    <name type="scientific">Clostridium autoethanogenum</name>
    <dbReference type="NCBI Taxonomy" id="84023"/>
    <lineage>
        <taxon>Bacteria</taxon>
        <taxon>Bacillati</taxon>
        <taxon>Bacillota</taxon>
        <taxon>Clostridia</taxon>
        <taxon>Eubacteriales</taxon>
        <taxon>Clostridiaceae</taxon>
        <taxon>Clostridium</taxon>
    </lineage>
</organism>
<dbReference type="PANTHER" id="PTHR46383:SF1">
    <property type="entry name" value="ASPARTATE AMINOTRANSFERASE"/>
    <property type="match status" value="1"/>
</dbReference>
<reference evidence="8 9" key="1">
    <citation type="submission" date="2018-10" db="EMBL/GenBank/DDBJ databases">
        <title>Genome-centric metagenomics revealed C2 chemical producing, CO utilizing Clostridium with novel acetogenic gene cluster.</title>
        <authorList>
            <person name="Kang H."/>
            <person name="Park B."/>
            <person name="Choi I.G."/>
            <person name="Chang I.S."/>
        </authorList>
    </citation>
    <scope>NUCLEOTIDE SEQUENCE [LARGE SCALE GENOMIC DNA]</scope>
    <source>
        <strain evidence="8 9">H21-9</strain>
    </source>
</reference>
<dbReference type="RefSeq" id="WP_122059387.1">
    <property type="nucleotide sequence ID" value="NZ_RFAQ01000033.1"/>
</dbReference>
<keyword evidence="4 6" id="KW-0808">Transferase</keyword>
<evidence type="ECO:0000256" key="5">
    <source>
        <dbReference type="ARBA" id="ARBA00022898"/>
    </source>
</evidence>
<dbReference type="InterPro" id="IPR050596">
    <property type="entry name" value="AspAT/PAT-like"/>
</dbReference>
<dbReference type="InterPro" id="IPR004838">
    <property type="entry name" value="NHTrfase_class1_PyrdxlP-BS"/>
</dbReference>
<gene>
    <name evidence="8" type="ORF">D9O40_11000</name>
</gene>
<dbReference type="GO" id="GO:0030170">
    <property type="term" value="F:pyridoxal phosphate binding"/>
    <property type="evidence" value="ECO:0007669"/>
    <property type="project" value="InterPro"/>
</dbReference>
<comment type="caution">
    <text evidence="8">The sequence shown here is derived from an EMBL/GenBank/DDBJ whole genome shotgun (WGS) entry which is preliminary data.</text>
</comment>
<dbReference type="GO" id="GO:0008483">
    <property type="term" value="F:transaminase activity"/>
    <property type="evidence" value="ECO:0007669"/>
    <property type="project" value="UniProtKB-KW"/>
</dbReference>
<dbReference type="InterPro" id="IPR015421">
    <property type="entry name" value="PyrdxlP-dep_Trfase_major"/>
</dbReference>
<dbReference type="AlphaFoldDB" id="A0A3M0SNU4"/>
<protein>
    <recommendedName>
        <fullName evidence="6">Aminotransferase</fullName>
        <ecNumber evidence="6">2.6.1.-</ecNumber>
    </recommendedName>
</protein>
<evidence type="ECO:0000256" key="2">
    <source>
        <dbReference type="ARBA" id="ARBA00007441"/>
    </source>
</evidence>
<evidence type="ECO:0000313" key="9">
    <source>
        <dbReference type="Proteomes" id="UP000277999"/>
    </source>
</evidence>
<dbReference type="Gene3D" id="3.90.1150.10">
    <property type="entry name" value="Aspartate Aminotransferase, domain 1"/>
    <property type="match status" value="1"/>
</dbReference>
<feature type="domain" description="Aminotransferase class I/classII large" evidence="7">
    <location>
        <begin position="30"/>
        <end position="379"/>
    </location>
</feature>
<dbReference type="InterPro" id="IPR015422">
    <property type="entry name" value="PyrdxlP-dep_Trfase_small"/>
</dbReference>
<dbReference type="EC" id="2.6.1.-" evidence="6"/>
<dbReference type="PROSITE" id="PS00105">
    <property type="entry name" value="AA_TRANSFER_CLASS_1"/>
    <property type="match status" value="1"/>
</dbReference>
<dbReference type="GO" id="GO:0006520">
    <property type="term" value="P:amino acid metabolic process"/>
    <property type="evidence" value="ECO:0007669"/>
    <property type="project" value="InterPro"/>
</dbReference>